<keyword evidence="3 7" id="KW-0479">Metal-binding</keyword>
<dbReference type="GO" id="GO:0020037">
    <property type="term" value="F:heme binding"/>
    <property type="evidence" value="ECO:0007669"/>
    <property type="project" value="InterPro"/>
</dbReference>
<dbReference type="PANTHER" id="PTHR24305">
    <property type="entry name" value="CYTOCHROME P450"/>
    <property type="match status" value="1"/>
</dbReference>
<dbReference type="SUPFAM" id="SSF48264">
    <property type="entry name" value="Cytochrome P450"/>
    <property type="match status" value="1"/>
</dbReference>
<evidence type="ECO:0000256" key="8">
    <source>
        <dbReference type="RuleBase" id="RU000461"/>
    </source>
</evidence>
<evidence type="ECO:0000313" key="9">
    <source>
        <dbReference type="EMBL" id="KAF2730915.1"/>
    </source>
</evidence>
<dbReference type="OrthoDB" id="3945418at2759"/>
<dbReference type="InterPro" id="IPR002401">
    <property type="entry name" value="Cyt_P450_E_grp-I"/>
</dbReference>
<dbReference type="EMBL" id="ML996206">
    <property type="protein sequence ID" value="KAF2730915.1"/>
    <property type="molecule type" value="Genomic_DNA"/>
</dbReference>
<dbReference type="Pfam" id="PF00067">
    <property type="entry name" value="p450"/>
    <property type="match status" value="1"/>
</dbReference>
<evidence type="ECO:0000313" key="10">
    <source>
        <dbReference type="Proteomes" id="UP000799444"/>
    </source>
</evidence>
<feature type="binding site" description="axial binding residue" evidence="7">
    <location>
        <position position="452"/>
    </location>
    <ligand>
        <name>heme</name>
        <dbReference type="ChEBI" id="CHEBI:30413"/>
    </ligand>
    <ligandPart>
        <name>Fe</name>
        <dbReference type="ChEBI" id="CHEBI:18248"/>
    </ligandPart>
</feature>
<proteinExistence type="inferred from homology"/>
<organism evidence="9 10">
    <name type="scientific">Polyplosphaeria fusca</name>
    <dbReference type="NCBI Taxonomy" id="682080"/>
    <lineage>
        <taxon>Eukaryota</taxon>
        <taxon>Fungi</taxon>
        <taxon>Dikarya</taxon>
        <taxon>Ascomycota</taxon>
        <taxon>Pezizomycotina</taxon>
        <taxon>Dothideomycetes</taxon>
        <taxon>Pleosporomycetidae</taxon>
        <taxon>Pleosporales</taxon>
        <taxon>Tetraplosphaeriaceae</taxon>
        <taxon>Polyplosphaeria</taxon>
    </lineage>
</organism>
<accession>A0A9P4QSN8</accession>
<comment type="caution">
    <text evidence="9">The sequence shown here is derived from an EMBL/GenBank/DDBJ whole genome shotgun (WGS) entry which is preliminary data.</text>
</comment>
<evidence type="ECO:0000256" key="4">
    <source>
        <dbReference type="ARBA" id="ARBA00023002"/>
    </source>
</evidence>
<evidence type="ECO:0000256" key="7">
    <source>
        <dbReference type="PIRSR" id="PIRSR602401-1"/>
    </source>
</evidence>
<sequence>MNALSAILATLADQQFAVLGLVLSLVVGYVICNAIYNLYFHPLAGFPGPWWAHVSTLHEFYYDVVQGGLYTKVIHQMHEKYGPIVRITPRELHISDATYFHEIYTGPSRLRTKDAEFVKNIPLPTSMVNTINHELHRKRRSYLSNFFSKQSINGIEFLMQEKVDRMVARLKQDCQSGKTVEMYYVSSSLTSDIISHYSYGESFGLLDDPEYSGTSVDGSNSLLKSLHILRFFPFLVVVMKPLPLWLAKLISPELGSIVEFGDYLSARAKQAVASPQALGLSKGTVFEALLSPEIPVHERTTQRLADEAMLVQLAGTDTTSRALTSVVYRLLGNQRTLVKLKAELKTSMPTPDSTIYLKELEKLPYLTAVLSESLRMLYLASRAPRIAPTETLQYKQWTIPAGSVMGASLYLSQHDPAYYPDPYVFRPERWLEAAARGEKLPLFIFGHGARSCLGLNLAWAELYLATAALFRKFDMEAVKGGDVGFDNYREFGFGFSKEGKFGMKVRITGVVEE</sequence>
<name>A0A9P4QSN8_9PLEO</name>
<keyword evidence="5 7" id="KW-0408">Iron</keyword>
<dbReference type="Gene3D" id="1.10.630.10">
    <property type="entry name" value="Cytochrome P450"/>
    <property type="match status" value="1"/>
</dbReference>
<dbReference type="GO" id="GO:0005506">
    <property type="term" value="F:iron ion binding"/>
    <property type="evidence" value="ECO:0007669"/>
    <property type="project" value="InterPro"/>
</dbReference>
<keyword evidence="4 8" id="KW-0560">Oxidoreductase</keyword>
<comment type="cofactor">
    <cofactor evidence="1 7">
        <name>heme</name>
        <dbReference type="ChEBI" id="CHEBI:30413"/>
    </cofactor>
</comment>
<dbReference type="GO" id="GO:0016705">
    <property type="term" value="F:oxidoreductase activity, acting on paired donors, with incorporation or reduction of molecular oxygen"/>
    <property type="evidence" value="ECO:0007669"/>
    <property type="project" value="InterPro"/>
</dbReference>
<dbReference type="PRINTS" id="PR00463">
    <property type="entry name" value="EP450I"/>
</dbReference>
<gene>
    <name evidence="9" type="ORF">EJ04DRAFT_499567</name>
</gene>
<dbReference type="GO" id="GO:0004497">
    <property type="term" value="F:monooxygenase activity"/>
    <property type="evidence" value="ECO:0007669"/>
    <property type="project" value="UniProtKB-KW"/>
</dbReference>
<evidence type="ECO:0000256" key="2">
    <source>
        <dbReference type="ARBA" id="ARBA00010617"/>
    </source>
</evidence>
<evidence type="ECO:0000256" key="3">
    <source>
        <dbReference type="ARBA" id="ARBA00022723"/>
    </source>
</evidence>
<dbReference type="InterPro" id="IPR050121">
    <property type="entry name" value="Cytochrome_P450_monoxygenase"/>
</dbReference>
<evidence type="ECO:0000256" key="1">
    <source>
        <dbReference type="ARBA" id="ARBA00001971"/>
    </source>
</evidence>
<dbReference type="InterPro" id="IPR001128">
    <property type="entry name" value="Cyt_P450"/>
</dbReference>
<dbReference type="AlphaFoldDB" id="A0A9P4QSN8"/>
<protein>
    <submittedName>
        <fullName evidence="9">Benzoate 4-monooxygenase cytochrome P450</fullName>
    </submittedName>
</protein>
<dbReference type="Proteomes" id="UP000799444">
    <property type="component" value="Unassembled WGS sequence"/>
</dbReference>
<dbReference type="InterPro" id="IPR036396">
    <property type="entry name" value="Cyt_P450_sf"/>
</dbReference>
<keyword evidence="10" id="KW-1185">Reference proteome</keyword>
<evidence type="ECO:0000256" key="5">
    <source>
        <dbReference type="ARBA" id="ARBA00023004"/>
    </source>
</evidence>
<dbReference type="PANTHER" id="PTHR24305:SF157">
    <property type="entry name" value="N-ACETYLTRYPTOPHAN 6-HYDROXYLASE IVOC-RELATED"/>
    <property type="match status" value="1"/>
</dbReference>
<dbReference type="CDD" id="cd11062">
    <property type="entry name" value="CYP58-like"/>
    <property type="match status" value="1"/>
</dbReference>
<comment type="similarity">
    <text evidence="2 8">Belongs to the cytochrome P450 family.</text>
</comment>
<dbReference type="InterPro" id="IPR017972">
    <property type="entry name" value="Cyt_P450_CS"/>
</dbReference>
<reference evidence="9" key="1">
    <citation type="journal article" date="2020" name="Stud. Mycol.">
        <title>101 Dothideomycetes genomes: a test case for predicting lifestyles and emergence of pathogens.</title>
        <authorList>
            <person name="Haridas S."/>
            <person name="Albert R."/>
            <person name="Binder M."/>
            <person name="Bloem J."/>
            <person name="Labutti K."/>
            <person name="Salamov A."/>
            <person name="Andreopoulos B."/>
            <person name="Baker S."/>
            <person name="Barry K."/>
            <person name="Bills G."/>
            <person name="Bluhm B."/>
            <person name="Cannon C."/>
            <person name="Castanera R."/>
            <person name="Culley D."/>
            <person name="Daum C."/>
            <person name="Ezra D."/>
            <person name="Gonzalez J."/>
            <person name="Henrissat B."/>
            <person name="Kuo A."/>
            <person name="Liang C."/>
            <person name="Lipzen A."/>
            <person name="Lutzoni F."/>
            <person name="Magnuson J."/>
            <person name="Mondo S."/>
            <person name="Nolan M."/>
            <person name="Ohm R."/>
            <person name="Pangilinan J."/>
            <person name="Park H.-J."/>
            <person name="Ramirez L."/>
            <person name="Alfaro M."/>
            <person name="Sun H."/>
            <person name="Tritt A."/>
            <person name="Yoshinaga Y."/>
            <person name="Zwiers L.-H."/>
            <person name="Turgeon B."/>
            <person name="Goodwin S."/>
            <person name="Spatafora J."/>
            <person name="Crous P."/>
            <person name="Grigoriev I."/>
        </authorList>
    </citation>
    <scope>NUCLEOTIDE SEQUENCE</scope>
    <source>
        <strain evidence="9">CBS 125425</strain>
    </source>
</reference>
<keyword evidence="6 8" id="KW-0503">Monooxygenase</keyword>
<dbReference type="PROSITE" id="PS00086">
    <property type="entry name" value="CYTOCHROME_P450"/>
    <property type="match status" value="1"/>
</dbReference>
<keyword evidence="7 8" id="KW-0349">Heme</keyword>
<evidence type="ECO:0000256" key="6">
    <source>
        <dbReference type="ARBA" id="ARBA00023033"/>
    </source>
</evidence>
<dbReference type="PRINTS" id="PR00385">
    <property type="entry name" value="P450"/>
</dbReference>